<dbReference type="GO" id="GO:0005829">
    <property type="term" value="C:cytosol"/>
    <property type="evidence" value="ECO:0007669"/>
    <property type="project" value="TreeGrafter"/>
</dbReference>
<evidence type="ECO:0000256" key="1">
    <source>
        <dbReference type="ARBA" id="ARBA00022490"/>
    </source>
</evidence>
<dbReference type="GO" id="GO:0070930">
    <property type="term" value="P:trans-translation-dependent protein tagging"/>
    <property type="evidence" value="ECO:0007669"/>
    <property type="project" value="TreeGrafter"/>
</dbReference>
<dbReference type="Proteomes" id="UP000886058">
    <property type="component" value="Unassembled WGS sequence"/>
</dbReference>
<evidence type="ECO:0000256" key="2">
    <source>
        <dbReference type="ARBA" id="ARBA00022884"/>
    </source>
</evidence>
<sequence>MEKKQGKPEYVTAISNRKARFEYEILDTVVAGIELLGSEVKSVRLGKASLNESYAMIHRGEVWLENMQITPYEHNTLDELDPKRSRRLLLHKAEILRLQSKISEKGLTLIPLKAFFNPKGILKVELGLARGKKLYDKRETIKNRDAERQLQQLKKQY</sequence>
<gene>
    <name evidence="3 4" type="primary">smpB</name>
    <name evidence="4" type="ORF">ENL07_08255</name>
</gene>
<evidence type="ECO:0000313" key="4">
    <source>
        <dbReference type="EMBL" id="HHE32600.1"/>
    </source>
</evidence>
<comment type="function">
    <text evidence="3">Required for rescue of stalled ribosomes mediated by trans-translation. Binds to transfer-messenger RNA (tmRNA), required for stable association of tmRNA with ribosomes. tmRNA and SmpB together mimic tRNA shape, replacing the anticodon stem-loop with SmpB. tmRNA is encoded by the ssrA gene; the 2 termini fold to resemble tRNA(Ala) and it encodes a 'tag peptide', a short internal open reading frame. During trans-translation Ala-aminoacylated tmRNA acts like a tRNA, entering the A-site of stalled ribosomes, displacing the stalled mRNA. The ribosome then switches to translate the ORF on the tmRNA; the nascent peptide is terminated with the 'tag peptide' encoded by the tmRNA and targeted for degradation. The ribosome is freed to recommence translation, which seems to be the essential function of trans-translation.</text>
</comment>
<organism evidence="4">
    <name type="scientific">Chlorobaculum parvum</name>
    <dbReference type="NCBI Taxonomy" id="274539"/>
    <lineage>
        <taxon>Bacteria</taxon>
        <taxon>Pseudomonadati</taxon>
        <taxon>Chlorobiota</taxon>
        <taxon>Chlorobiia</taxon>
        <taxon>Chlorobiales</taxon>
        <taxon>Chlorobiaceae</taxon>
        <taxon>Chlorobaculum</taxon>
    </lineage>
</organism>
<proteinExistence type="inferred from homology"/>
<dbReference type="PANTHER" id="PTHR30308">
    <property type="entry name" value="TMRNA-BINDING COMPONENT OF TRANS-TRANSLATION TAGGING COMPLEX"/>
    <property type="match status" value="1"/>
</dbReference>
<comment type="subcellular location">
    <subcellularLocation>
        <location evidence="3">Cytoplasm</location>
    </subcellularLocation>
    <text evidence="3">The tmRNA-SmpB complex associates with stalled 70S ribosomes.</text>
</comment>
<protein>
    <recommendedName>
        <fullName evidence="3">SsrA-binding protein</fullName>
    </recommendedName>
    <alternativeName>
        <fullName evidence="3">Small protein B</fullName>
    </alternativeName>
</protein>
<dbReference type="CDD" id="cd09294">
    <property type="entry name" value="SmpB"/>
    <property type="match status" value="1"/>
</dbReference>
<dbReference type="AlphaFoldDB" id="A0A7C5HNF1"/>
<dbReference type="InterPro" id="IPR020081">
    <property type="entry name" value="SsrA-bd_prot_CS"/>
</dbReference>
<dbReference type="PANTHER" id="PTHR30308:SF2">
    <property type="entry name" value="SSRA-BINDING PROTEIN"/>
    <property type="match status" value="1"/>
</dbReference>
<name>A0A7C5HNF1_9CHLB</name>
<dbReference type="Gene3D" id="2.40.280.10">
    <property type="match status" value="1"/>
</dbReference>
<comment type="similarity">
    <text evidence="3">Belongs to the SmpB family.</text>
</comment>
<comment type="caution">
    <text evidence="4">The sequence shown here is derived from an EMBL/GenBank/DDBJ whole genome shotgun (WGS) entry which is preliminary data.</text>
</comment>
<dbReference type="PROSITE" id="PS01317">
    <property type="entry name" value="SSRP"/>
    <property type="match status" value="1"/>
</dbReference>
<dbReference type="NCBIfam" id="NF003843">
    <property type="entry name" value="PRK05422.1"/>
    <property type="match status" value="1"/>
</dbReference>
<dbReference type="SUPFAM" id="SSF74982">
    <property type="entry name" value="Small protein B (SmpB)"/>
    <property type="match status" value="1"/>
</dbReference>
<dbReference type="HAMAP" id="MF_00023">
    <property type="entry name" value="SmpB"/>
    <property type="match status" value="1"/>
</dbReference>
<accession>A0A7C5HNF1</accession>
<reference evidence="4" key="1">
    <citation type="journal article" date="2020" name="mSystems">
        <title>Genome- and Community-Level Interaction Insights into Carbon Utilization and Element Cycling Functions of Hydrothermarchaeota in Hydrothermal Sediment.</title>
        <authorList>
            <person name="Zhou Z."/>
            <person name="Liu Y."/>
            <person name="Xu W."/>
            <person name="Pan J."/>
            <person name="Luo Z.H."/>
            <person name="Li M."/>
        </authorList>
    </citation>
    <scope>NUCLEOTIDE SEQUENCE [LARGE SCALE GENOMIC DNA]</scope>
    <source>
        <strain evidence="4">HyVt-633</strain>
    </source>
</reference>
<dbReference type="NCBIfam" id="TIGR00086">
    <property type="entry name" value="smpB"/>
    <property type="match status" value="1"/>
</dbReference>
<dbReference type="GO" id="GO:0070929">
    <property type="term" value="P:trans-translation"/>
    <property type="evidence" value="ECO:0007669"/>
    <property type="project" value="UniProtKB-UniRule"/>
</dbReference>
<dbReference type="Pfam" id="PF01668">
    <property type="entry name" value="SmpB"/>
    <property type="match status" value="1"/>
</dbReference>
<dbReference type="EMBL" id="DRSQ01000168">
    <property type="protein sequence ID" value="HHE32600.1"/>
    <property type="molecule type" value="Genomic_DNA"/>
</dbReference>
<keyword evidence="2 3" id="KW-0694">RNA-binding</keyword>
<keyword evidence="1 3" id="KW-0963">Cytoplasm</keyword>
<dbReference type="GO" id="GO:0003723">
    <property type="term" value="F:RNA binding"/>
    <property type="evidence" value="ECO:0007669"/>
    <property type="project" value="UniProtKB-UniRule"/>
</dbReference>
<evidence type="ECO:0000256" key="3">
    <source>
        <dbReference type="HAMAP-Rule" id="MF_00023"/>
    </source>
</evidence>
<dbReference type="InterPro" id="IPR000037">
    <property type="entry name" value="SsrA-bd_prot"/>
</dbReference>
<dbReference type="InterPro" id="IPR023620">
    <property type="entry name" value="SmpB"/>
</dbReference>